<keyword evidence="6 18" id="KW-0269">Exonuclease</keyword>
<dbReference type="Proteomes" id="UP000663292">
    <property type="component" value="Plasmid pHSR-Est01"/>
</dbReference>
<dbReference type="InterPro" id="IPR027417">
    <property type="entry name" value="P-loop_NTPase"/>
</dbReference>
<evidence type="ECO:0000256" key="12">
    <source>
        <dbReference type="ARBA" id="ARBA00034808"/>
    </source>
</evidence>
<evidence type="ECO:0000259" key="16">
    <source>
        <dbReference type="PROSITE" id="PS51198"/>
    </source>
</evidence>
<sequence>MKPMTDKKTSATTDGNSSEESTTIEPTDEQADALVLDRNVTITAGAGTGKTTTLTHRYLEFLRSNPSATPKNVVTITFTRKAAAELETRVREEIYEELQSVEDPAEYERWRAVLDELDDGYTHTIHAFCARLLRENAVQAPVPMEFDVLDEDDAADLQQQIIVEYLDANPADPDVDLLSRLFGSRGRLVDILAGLLDARPDSEAWLDTWRDRDVDDYMDYLWENVCELDGPTARDFFTDPDVQAALETAQRFRDGEFDVEDGADGVAVLREVAAIGATVQGADDERAYQVASRDLYDLLEKSSGGLYASASHHLVGTKATWNDETQAYSDCKDALNTLLDRLVEIEEAIATTPGDLERNSAHYVLALARVFDDLTDVYAAEKAQREALDFPDLIETTITFLQNNPAIQSSLQSSFDALMVDEFQDTDSRQWELVSLLAKLADNDVPTDNVFLVGDKKQSIYGFRGAEVTTFETAKEALRDQNQALGRDSIPDSDQDAPTNLELSGNFRTLDGPLTFLNELFADVFQPLDGEYADYEAEPQALSFERDEIEPVAELEGSVEYLVVPEDEDSAEQALDTDHPVIDAAAEHSIAAEAEALGARLSGLLADPPEIYDTDNEEITVATPEDVAILLRRRTHLDRYQRALEAHDIPYSVISGRGFYDTPEVQTLTNLLRVLADPTDDVSLYGVLRSPLFGFPDDRLARLAATDDSLWQSLQTTDDQQLADAADLLTKWRELAGCVHSDDTDVLPWNRVLTRVFDDTGYLVSIGADEGGQQAVANVEKFRDEIRDWSQDGTQTAANMLRRIDRHAELDPREGEAEVPEGTEGVRIMTIHAAKGLEFPIVTVPDIGADLNFGRSIDDYGYVRLITDHDDAPFLAAGGPSPSDAFNVEKTTAHNYADSIELPRERAEAKRLLYVACTRARDHLLLCGTHEFETTDDTLGFADINDHDEATAWRDWLQPILLDRDSIVEPLFRTGRVHAHLDDSTYTVSLPSEGRPLSAADDTANESEPFPRIDIEDRPDTETQQRVTATQLVHAASDYSEEGPDGDTNQAGDSDKSGTDDETLPRDDFGTIVHRVLEFDQPRSEWPALARRVAAVNDFEITDETIEEVIEHAADARTFLDAQVDQYEDAETYAELPVSVDVGEFQIIGEIDHLRVTPDAFVITDYKTNQLGRRTTADLAEHYRPQMMSYALALLEHDPERDVIVNLRFTEDRTTESFQWNSTDRDAIGDELRELGKIMD</sequence>
<dbReference type="InterPro" id="IPR011335">
    <property type="entry name" value="Restrct_endonuc-II-like"/>
</dbReference>
<dbReference type="InterPro" id="IPR000212">
    <property type="entry name" value="DNA_helicase_UvrD/REP"/>
</dbReference>
<evidence type="ECO:0000259" key="17">
    <source>
        <dbReference type="PROSITE" id="PS51217"/>
    </source>
</evidence>
<keyword evidence="1" id="KW-0540">Nuclease</keyword>
<dbReference type="Gene3D" id="3.40.50.300">
    <property type="entry name" value="P-loop containing nucleotide triphosphate hydrolases"/>
    <property type="match status" value="4"/>
</dbReference>
<feature type="compositionally biased region" description="Basic and acidic residues" evidence="15">
    <location>
        <begin position="1009"/>
        <end position="1023"/>
    </location>
</feature>
<dbReference type="InterPro" id="IPR014016">
    <property type="entry name" value="UvrD-like_ATP-bd"/>
</dbReference>
<dbReference type="PROSITE" id="PS51198">
    <property type="entry name" value="UVRD_HELICASE_ATP_BIND"/>
    <property type="match status" value="1"/>
</dbReference>
<feature type="binding site" evidence="14">
    <location>
        <begin position="44"/>
        <end position="51"/>
    </location>
    <ligand>
        <name>ATP</name>
        <dbReference type="ChEBI" id="CHEBI:30616"/>
    </ligand>
</feature>
<dbReference type="InterPro" id="IPR014017">
    <property type="entry name" value="DNA_helicase_UvrD-like_C"/>
</dbReference>
<dbReference type="EMBL" id="CP064792">
    <property type="protein sequence ID" value="QSG16332.1"/>
    <property type="molecule type" value="Genomic_DNA"/>
</dbReference>
<evidence type="ECO:0000256" key="11">
    <source>
        <dbReference type="ARBA" id="ARBA00034617"/>
    </source>
</evidence>
<dbReference type="Pfam" id="PF00580">
    <property type="entry name" value="UvrD-helicase"/>
    <property type="match status" value="1"/>
</dbReference>
<gene>
    <name evidence="18" type="primary">recB2</name>
    <name evidence="18" type="ORF">HSEST_3068</name>
</gene>
<feature type="domain" description="UvrD-like helicase ATP-binding" evidence="16">
    <location>
        <begin position="23"/>
        <end position="510"/>
    </location>
</feature>
<feature type="region of interest" description="Disordered" evidence="15">
    <location>
        <begin position="1"/>
        <end position="30"/>
    </location>
</feature>
<comment type="catalytic activity">
    <reaction evidence="11">
        <text>Couples ATP hydrolysis with the unwinding of duplex DNA by translocating in the 3'-5' direction.</text>
        <dbReference type="EC" id="5.6.2.4"/>
    </reaction>
</comment>
<evidence type="ECO:0000256" key="4">
    <source>
        <dbReference type="ARBA" id="ARBA00022801"/>
    </source>
</evidence>
<reference evidence="18 19" key="1">
    <citation type="submission" date="2020-11" db="EMBL/GenBank/DDBJ databases">
        <title>Carbohydrate-dependent, anaerobic sulfur respiration: A novel catabolism in halophilic archaea.</title>
        <authorList>
            <person name="Sorokin D.Y."/>
            <person name="Messina E."/>
            <person name="Smedile F."/>
            <person name="La Cono V."/>
            <person name="Hallsworth J.E."/>
            <person name="Yakimov M.M."/>
        </authorList>
    </citation>
    <scope>NUCLEOTIDE SEQUENCE [LARGE SCALE GENOMIC DNA]</scope>
    <source>
        <strain evidence="18 19">HSR-Est</strain>
        <plasmid evidence="18 19">pHSR-Est01</plasmid>
    </source>
</reference>
<keyword evidence="4 14" id="KW-0378">Hydrolase</keyword>
<evidence type="ECO:0000256" key="8">
    <source>
        <dbReference type="ARBA" id="ARBA00023125"/>
    </source>
</evidence>
<evidence type="ECO:0000256" key="13">
    <source>
        <dbReference type="ARBA" id="ARBA00048988"/>
    </source>
</evidence>
<dbReference type="GO" id="GO:0033202">
    <property type="term" value="C:DNA helicase complex"/>
    <property type="evidence" value="ECO:0007669"/>
    <property type="project" value="TreeGrafter"/>
</dbReference>
<dbReference type="PROSITE" id="PS51217">
    <property type="entry name" value="UVRD_HELICASE_CTER"/>
    <property type="match status" value="1"/>
</dbReference>
<keyword evidence="5 14" id="KW-0347">Helicase</keyword>
<evidence type="ECO:0000256" key="10">
    <source>
        <dbReference type="ARBA" id="ARBA00023235"/>
    </source>
</evidence>
<evidence type="ECO:0000256" key="5">
    <source>
        <dbReference type="ARBA" id="ARBA00022806"/>
    </source>
</evidence>
<keyword evidence="18" id="KW-0614">Plasmid</keyword>
<keyword evidence="3" id="KW-0227">DNA damage</keyword>
<dbReference type="SUPFAM" id="SSF52540">
    <property type="entry name" value="P-loop containing nucleoside triphosphate hydrolases"/>
    <property type="match status" value="1"/>
</dbReference>
<dbReference type="GO" id="GO:0000725">
    <property type="term" value="P:recombinational repair"/>
    <property type="evidence" value="ECO:0007669"/>
    <property type="project" value="TreeGrafter"/>
</dbReference>
<evidence type="ECO:0000256" key="3">
    <source>
        <dbReference type="ARBA" id="ARBA00022763"/>
    </source>
</evidence>
<dbReference type="InterPro" id="IPR011604">
    <property type="entry name" value="PDDEXK-like_dom_sf"/>
</dbReference>
<feature type="compositionally biased region" description="Basic and acidic residues" evidence="15">
    <location>
        <begin position="1053"/>
        <end position="1067"/>
    </location>
</feature>
<dbReference type="Pfam" id="PF13361">
    <property type="entry name" value="UvrD_C"/>
    <property type="match status" value="1"/>
</dbReference>
<evidence type="ECO:0000313" key="18">
    <source>
        <dbReference type="EMBL" id="QSG16332.1"/>
    </source>
</evidence>
<dbReference type="GO" id="GO:0003677">
    <property type="term" value="F:DNA binding"/>
    <property type="evidence" value="ECO:0007669"/>
    <property type="project" value="UniProtKB-KW"/>
</dbReference>
<keyword evidence="7 14" id="KW-0067">ATP-binding</keyword>
<organism evidence="18 19">
    <name type="scientific">Halapricum desulfuricans</name>
    <dbReference type="NCBI Taxonomy" id="2841257"/>
    <lineage>
        <taxon>Archaea</taxon>
        <taxon>Methanobacteriati</taxon>
        <taxon>Methanobacteriota</taxon>
        <taxon>Stenosarchaea group</taxon>
        <taxon>Halobacteria</taxon>
        <taxon>Halobacteriales</taxon>
        <taxon>Haloarculaceae</taxon>
        <taxon>Halapricum</taxon>
    </lineage>
</organism>
<keyword evidence="8" id="KW-0238">DNA-binding</keyword>
<dbReference type="GO" id="GO:0043138">
    <property type="term" value="F:3'-5' DNA helicase activity"/>
    <property type="evidence" value="ECO:0007669"/>
    <property type="project" value="UniProtKB-EC"/>
</dbReference>
<name>A0A897NTV0_9EURY</name>
<keyword evidence="19" id="KW-1185">Reference proteome</keyword>
<feature type="region of interest" description="Disordered" evidence="15">
    <location>
        <begin position="986"/>
        <end position="1067"/>
    </location>
</feature>
<keyword evidence="2 14" id="KW-0547">Nucleotide-binding</keyword>
<feature type="compositionally biased region" description="Polar residues" evidence="15">
    <location>
        <begin position="10"/>
        <end position="25"/>
    </location>
</feature>
<protein>
    <recommendedName>
        <fullName evidence="12">DNA 3'-5' helicase</fullName>
        <ecNumber evidence="12">5.6.2.4</ecNumber>
    </recommendedName>
</protein>
<dbReference type="EC" id="5.6.2.4" evidence="12"/>
<dbReference type="GO" id="GO:0005524">
    <property type="term" value="F:ATP binding"/>
    <property type="evidence" value="ECO:0007669"/>
    <property type="project" value="UniProtKB-UniRule"/>
</dbReference>
<geneLocation type="plasmid" evidence="18 19">
    <name>pHSR-Est01</name>
</geneLocation>
<accession>A0A897NTV0</accession>
<dbReference type="GO" id="GO:0005829">
    <property type="term" value="C:cytosol"/>
    <property type="evidence" value="ECO:0007669"/>
    <property type="project" value="TreeGrafter"/>
</dbReference>
<dbReference type="AlphaFoldDB" id="A0A897NTV0"/>
<dbReference type="PANTHER" id="PTHR11070">
    <property type="entry name" value="UVRD / RECB / PCRA DNA HELICASE FAMILY MEMBER"/>
    <property type="match status" value="1"/>
</dbReference>
<dbReference type="SUPFAM" id="SSF52980">
    <property type="entry name" value="Restriction endonuclease-like"/>
    <property type="match status" value="1"/>
</dbReference>
<evidence type="ECO:0000256" key="15">
    <source>
        <dbReference type="SAM" id="MobiDB-lite"/>
    </source>
</evidence>
<dbReference type="Gene3D" id="1.10.486.10">
    <property type="entry name" value="PCRA, domain 4"/>
    <property type="match status" value="1"/>
</dbReference>
<evidence type="ECO:0000256" key="7">
    <source>
        <dbReference type="ARBA" id="ARBA00022840"/>
    </source>
</evidence>
<dbReference type="Gene3D" id="3.90.320.10">
    <property type="match status" value="1"/>
</dbReference>
<dbReference type="Pfam" id="PF12705">
    <property type="entry name" value="PDDEXK_1"/>
    <property type="match status" value="1"/>
</dbReference>
<dbReference type="GO" id="GO:0004527">
    <property type="term" value="F:exonuclease activity"/>
    <property type="evidence" value="ECO:0007669"/>
    <property type="project" value="UniProtKB-KW"/>
</dbReference>
<comment type="catalytic activity">
    <reaction evidence="13">
        <text>ATP + H2O = ADP + phosphate + H(+)</text>
        <dbReference type="Rhea" id="RHEA:13065"/>
        <dbReference type="ChEBI" id="CHEBI:15377"/>
        <dbReference type="ChEBI" id="CHEBI:15378"/>
        <dbReference type="ChEBI" id="CHEBI:30616"/>
        <dbReference type="ChEBI" id="CHEBI:43474"/>
        <dbReference type="ChEBI" id="CHEBI:456216"/>
        <dbReference type="EC" id="5.6.2.4"/>
    </reaction>
</comment>
<evidence type="ECO:0000256" key="9">
    <source>
        <dbReference type="ARBA" id="ARBA00023204"/>
    </source>
</evidence>
<evidence type="ECO:0000256" key="1">
    <source>
        <dbReference type="ARBA" id="ARBA00022722"/>
    </source>
</evidence>
<evidence type="ECO:0000256" key="2">
    <source>
        <dbReference type="ARBA" id="ARBA00022741"/>
    </source>
</evidence>
<evidence type="ECO:0000256" key="14">
    <source>
        <dbReference type="PROSITE-ProRule" id="PRU00560"/>
    </source>
</evidence>
<dbReference type="InterPro" id="IPR038726">
    <property type="entry name" value="PDDEXK_AddAB-type"/>
</dbReference>
<feature type="domain" description="UvrD-like helicase C-terminal" evidence="17">
    <location>
        <begin position="550"/>
        <end position="836"/>
    </location>
</feature>
<keyword evidence="9" id="KW-0234">DNA repair</keyword>
<evidence type="ECO:0000313" key="19">
    <source>
        <dbReference type="Proteomes" id="UP000663292"/>
    </source>
</evidence>
<proteinExistence type="predicted"/>
<keyword evidence="10" id="KW-0413">Isomerase</keyword>
<dbReference type="PANTHER" id="PTHR11070:SF48">
    <property type="entry name" value="ATP-DEPENDENT HELICASE_NUCLEASE SUBUNIT A"/>
    <property type="match status" value="1"/>
</dbReference>
<evidence type="ECO:0000256" key="6">
    <source>
        <dbReference type="ARBA" id="ARBA00022839"/>
    </source>
</evidence>